<accession>A0A0E0DP41</accession>
<protein>
    <submittedName>
        <fullName evidence="1">Uncharacterized protein</fullName>
    </submittedName>
</protein>
<name>A0A0E0DP41_9ORYZ</name>
<keyword evidence="2" id="KW-1185">Reference proteome</keyword>
<evidence type="ECO:0000313" key="1">
    <source>
        <dbReference type="EnsemblPlants" id="OMERI05G08290.1"/>
    </source>
</evidence>
<reference evidence="1" key="2">
    <citation type="submission" date="2018-05" db="EMBL/GenBank/DDBJ databases">
        <title>OmerRS3 (Oryza meridionalis Reference Sequence Version 3).</title>
        <authorList>
            <person name="Zhang J."/>
            <person name="Kudrna D."/>
            <person name="Lee S."/>
            <person name="Talag J."/>
            <person name="Welchert J."/>
            <person name="Wing R.A."/>
        </authorList>
    </citation>
    <scope>NUCLEOTIDE SEQUENCE [LARGE SCALE GENOMIC DNA]</scope>
    <source>
        <strain evidence="1">cv. OR44</strain>
    </source>
</reference>
<dbReference type="AlphaFoldDB" id="A0A0E0DP41"/>
<reference evidence="1" key="1">
    <citation type="submission" date="2015-04" db="UniProtKB">
        <authorList>
            <consortium name="EnsemblPlants"/>
        </authorList>
    </citation>
    <scope>IDENTIFICATION</scope>
</reference>
<proteinExistence type="predicted"/>
<evidence type="ECO:0000313" key="2">
    <source>
        <dbReference type="Proteomes" id="UP000008021"/>
    </source>
</evidence>
<dbReference type="EnsemblPlants" id="OMERI05G08290.1">
    <property type="protein sequence ID" value="OMERI05G08290.1"/>
    <property type="gene ID" value="OMERI05G08290"/>
</dbReference>
<dbReference type="HOGENOM" id="CLU_2691941_0_0_1"/>
<dbReference type="Gramene" id="OMERI05G08290.1">
    <property type="protein sequence ID" value="OMERI05G08290.1"/>
    <property type="gene ID" value="OMERI05G08290"/>
</dbReference>
<organism evidence="1">
    <name type="scientific">Oryza meridionalis</name>
    <dbReference type="NCBI Taxonomy" id="40149"/>
    <lineage>
        <taxon>Eukaryota</taxon>
        <taxon>Viridiplantae</taxon>
        <taxon>Streptophyta</taxon>
        <taxon>Embryophyta</taxon>
        <taxon>Tracheophyta</taxon>
        <taxon>Spermatophyta</taxon>
        <taxon>Magnoliopsida</taxon>
        <taxon>Liliopsida</taxon>
        <taxon>Poales</taxon>
        <taxon>Poaceae</taxon>
        <taxon>BOP clade</taxon>
        <taxon>Oryzoideae</taxon>
        <taxon>Oryzeae</taxon>
        <taxon>Oryzinae</taxon>
        <taxon>Oryza</taxon>
    </lineage>
</organism>
<dbReference type="Proteomes" id="UP000008021">
    <property type="component" value="Chromosome 5"/>
</dbReference>
<sequence length="74" mass="7151">MGGRGAASAAAACPLAGVPGRAPAAAAAVGLVVAAILVEGDLLVEDAALLGALAAEGLVVHRPLLPGRREYKLN</sequence>